<dbReference type="SMART" id="SM00248">
    <property type="entry name" value="ANK"/>
    <property type="match status" value="7"/>
</dbReference>
<dbReference type="InterPro" id="IPR036770">
    <property type="entry name" value="Ankyrin_rpt-contain_sf"/>
</dbReference>
<evidence type="ECO:0000313" key="4">
    <source>
        <dbReference type="EMBL" id="SEM09694.1"/>
    </source>
</evidence>
<dbReference type="STRING" id="1036779.SAMN04515666_107145"/>
<dbReference type="Proteomes" id="UP000199664">
    <property type="component" value="Unassembled WGS sequence"/>
</dbReference>
<proteinExistence type="predicted"/>
<dbReference type="SUPFAM" id="SSF48403">
    <property type="entry name" value="Ankyrin repeat"/>
    <property type="match status" value="2"/>
</dbReference>
<organism evidence="4 5">
    <name type="scientific">Bosea lupini</name>
    <dbReference type="NCBI Taxonomy" id="1036779"/>
    <lineage>
        <taxon>Bacteria</taxon>
        <taxon>Pseudomonadati</taxon>
        <taxon>Pseudomonadota</taxon>
        <taxon>Alphaproteobacteria</taxon>
        <taxon>Hyphomicrobiales</taxon>
        <taxon>Boseaceae</taxon>
        <taxon>Bosea</taxon>
    </lineage>
</organism>
<dbReference type="AlphaFoldDB" id="A0A1H7VKY8"/>
<keyword evidence="1" id="KW-0677">Repeat</keyword>
<feature type="repeat" description="ANK" evidence="3">
    <location>
        <begin position="421"/>
        <end position="453"/>
    </location>
</feature>
<dbReference type="OrthoDB" id="928522at2"/>
<dbReference type="PROSITE" id="PS50297">
    <property type="entry name" value="ANK_REP_REGION"/>
    <property type="match status" value="1"/>
</dbReference>
<dbReference type="PANTHER" id="PTHR24189:SF50">
    <property type="entry name" value="ANKYRIN REPEAT AND SOCS BOX PROTEIN 2"/>
    <property type="match status" value="1"/>
</dbReference>
<reference evidence="5" key="1">
    <citation type="submission" date="2016-10" db="EMBL/GenBank/DDBJ databases">
        <authorList>
            <person name="Varghese N."/>
            <person name="Submissions S."/>
        </authorList>
    </citation>
    <scope>NUCLEOTIDE SEQUENCE [LARGE SCALE GENOMIC DNA]</scope>
    <source>
        <strain evidence="5">LMG 26383,CCUG 61248,R- 45681</strain>
    </source>
</reference>
<dbReference type="Gene3D" id="1.25.40.20">
    <property type="entry name" value="Ankyrin repeat-containing domain"/>
    <property type="match status" value="4"/>
</dbReference>
<dbReference type="PROSITE" id="PS50088">
    <property type="entry name" value="ANK_REPEAT"/>
    <property type="match status" value="1"/>
</dbReference>
<dbReference type="Pfam" id="PF12796">
    <property type="entry name" value="Ank_2"/>
    <property type="match status" value="1"/>
</dbReference>
<keyword evidence="2 3" id="KW-0040">ANK repeat</keyword>
<dbReference type="EMBL" id="FOAN01000007">
    <property type="protein sequence ID" value="SEM09694.1"/>
    <property type="molecule type" value="Genomic_DNA"/>
</dbReference>
<accession>A0A1H7VKY8</accession>
<evidence type="ECO:0000313" key="5">
    <source>
        <dbReference type="Proteomes" id="UP000199664"/>
    </source>
</evidence>
<protein>
    <submittedName>
        <fullName evidence="4">Uncharacterized protein</fullName>
    </submittedName>
</protein>
<dbReference type="InterPro" id="IPR002110">
    <property type="entry name" value="Ankyrin_rpt"/>
</dbReference>
<dbReference type="RefSeq" id="WP_091838870.1">
    <property type="nucleotide sequence ID" value="NZ_FOAN01000007.1"/>
</dbReference>
<evidence type="ECO:0000256" key="3">
    <source>
        <dbReference type="PROSITE-ProRule" id="PRU00023"/>
    </source>
</evidence>
<evidence type="ECO:0000256" key="1">
    <source>
        <dbReference type="ARBA" id="ARBA00022737"/>
    </source>
</evidence>
<evidence type="ECO:0000256" key="2">
    <source>
        <dbReference type="ARBA" id="ARBA00023043"/>
    </source>
</evidence>
<name>A0A1H7VKY8_9HYPH</name>
<gene>
    <name evidence="4" type="ORF">SAMN04515666_107145</name>
</gene>
<dbReference type="PANTHER" id="PTHR24189">
    <property type="entry name" value="MYOTROPHIN"/>
    <property type="match status" value="1"/>
</dbReference>
<keyword evidence="5" id="KW-1185">Reference proteome</keyword>
<sequence length="584" mass="62638">MSDATREITPRSTLKTIRRQAKRWLKEIEAGDAEAIVRFRKLIPNHAAVPKLREVQHALARDYGLANWAALKQELIAREAAARGHAALVALFLEKSALRYGVRPGTQSWGEYEADRLARGALAQRLLERHPEIARDSVHAAVAAHDLAAVSAWLSKDAKLADTPSEFDGWTPLIRLAFTRLPNEAQSDNAVAIAQLLFDHGADPNALFSDGTNHFTPLTGVIGGGENNQPPHPQAEALARLLIARGADALNGQALYNSSLGADDITWLDLLWNETEKRGETRRWHEPVRELPAPPLDYLLGNAVPRQPKRAAWLLAHGANAQALNAYSKQSLVKQAMLDGRSDLVRLLVDNGASPVALDGQEAFTAAVARGDEAEASRLLTGNQEFLLSPAPLFVAIRQGKSEIAALALRLGVSPDAETQDGVRALHDAAGSDAIEIVALLVEAGAEIDPIERRYGSTPLGWARHQGASAAQIYLASRSRDVEALCQAAEIERLEALFAEEPALANAPARSGEPPLFCLPDNDTSACDLVEFLLAAGADPAVRNAEGMTPAQAARKRGLLDAAALLETSLLPLGEKVAARSADG</sequence>
<dbReference type="InterPro" id="IPR050745">
    <property type="entry name" value="Multifunctional_regulatory"/>
</dbReference>